<evidence type="ECO:0000256" key="2">
    <source>
        <dbReference type="ARBA" id="ARBA00023002"/>
    </source>
</evidence>
<dbReference type="SUPFAM" id="SSF51735">
    <property type="entry name" value="NAD(P)-binding Rossmann-fold domains"/>
    <property type="match status" value="1"/>
</dbReference>
<dbReference type="Pfam" id="PF13561">
    <property type="entry name" value="adh_short_C2"/>
    <property type="match status" value="1"/>
</dbReference>
<dbReference type="EMBL" id="VMRX01000046">
    <property type="protein sequence ID" value="TVT31098.1"/>
    <property type="molecule type" value="Genomic_DNA"/>
</dbReference>
<dbReference type="Gene3D" id="3.40.50.720">
    <property type="entry name" value="NAD(P)-binding Rossmann-like Domain"/>
    <property type="match status" value="1"/>
</dbReference>
<dbReference type="GO" id="GO:0018511">
    <property type="term" value="F:2,3-dihydroxy-2,3-dihydro-p-cumate dehydrogenase activity"/>
    <property type="evidence" value="ECO:0007669"/>
    <property type="project" value="UniProtKB-EC"/>
</dbReference>
<evidence type="ECO:0000313" key="8">
    <source>
        <dbReference type="EMBL" id="TVT31098.1"/>
    </source>
</evidence>
<comment type="similarity">
    <text evidence="1">Belongs to the short-chain dehydrogenases/reductases (SDR) family.</text>
</comment>
<protein>
    <recommendedName>
        <fullName evidence="7">2,3-dihydroxy-2,3-dihydro-p-cumate dehydrogenase</fullName>
        <ecNumber evidence="6">1.3.1.58</ecNumber>
    </recommendedName>
    <alternativeName>
        <fullName evidence="3">Biphenyl-2,3-dihydro-2,3-diol dehydrogenase</fullName>
    </alternativeName>
</protein>
<evidence type="ECO:0000256" key="7">
    <source>
        <dbReference type="ARBA" id="ARBA00073443"/>
    </source>
</evidence>
<evidence type="ECO:0000256" key="3">
    <source>
        <dbReference type="ARBA" id="ARBA00042907"/>
    </source>
</evidence>
<evidence type="ECO:0000256" key="4">
    <source>
        <dbReference type="ARBA" id="ARBA00050226"/>
    </source>
</evidence>
<dbReference type="RefSeq" id="WP_273134803.1">
    <property type="nucleotide sequence ID" value="NZ_VMRX01000046.1"/>
</dbReference>
<keyword evidence="2" id="KW-0560">Oxidoreductase</keyword>
<dbReference type="EC" id="1.3.1.58" evidence="6"/>
<dbReference type="InterPro" id="IPR036291">
    <property type="entry name" value="NAD(P)-bd_dom_sf"/>
</dbReference>
<evidence type="ECO:0000256" key="1">
    <source>
        <dbReference type="ARBA" id="ARBA00006484"/>
    </source>
</evidence>
<comment type="caution">
    <text evidence="8">The sequence shown here is derived from an EMBL/GenBank/DDBJ whole genome shotgun (WGS) entry which is preliminary data.</text>
</comment>
<dbReference type="InterPro" id="IPR002347">
    <property type="entry name" value="SDR_fam"/>
</dbReference>
<evidence type="ECO:0000256" key="6">
    <source>
        <dbReference type="ARBA" id="ARBA00066455"/>
    </source>
</evidence>
<dbReference type="PANTHER" id="PTHR42879:SF2">
    <property type="entry name" value="3-OXOACYL-[ACYL-CARRIER-PROTEIN] REDUCTASE FABG"/>
    <property type="match status" value="1"/>
</dbReference>
<name>A0A558B3M0_9GAMM</name>
<dbReference type="FunFam" id="3.40.50.720:FF:000173">
    <property type="entry name" value="3-oxoacyl-[acyl-carrier protein] reductase"/>
    <property type="match status" value="1"/>
</dbReference>
<reference evidence="8 9" key="1">
    <citation type="submission" date="2019-07" db="EMBL/GenBank/DDBJ databases">
        <title>The pathways for chlorine oxyanion respiration interact through the shared metabolite chlorate.</title>
        <authorList>
            <person name="Barnum T.P."/>
            <person name="Cheng Y."/>
            <person name="Hill K.A."/>
            <person name="Lucas L.N."/>
            <person name="Carlson H.K."/>
            <person name="Coates J.D."/>
        </authorList>
    </citation>
    <scope>NUCLEOTIDE SEQUENCE [LARGE SCALE GENOMIC DNA]</scope>
    <source>
        <strain evidence="8">UCB</strain>
    </source>
</reference>
<proteinExistence type="inferred from homology"/>
<evidence type="ECO:0000256" key="5">
    <source>
        <dbReference type="ARBA" id="ARBA00060518"/>
    </source>
</evidence>
<dbReference type="AlphaFoldDB" id="A0A558B3M0"/>
<comment type="catalytic activity">
    <reaction evidence="4">
        <text>(2R,3S)-2,3-dihydroxy-2,3-dihydro-p-cumate + NAD(+) = 2,3-dihydroxy-p-cumate + NADH + H(+)</text>
        <dbReference type="Rhea" id="RHEA:23772"/>
        <dbReference type="ChEBI" id="CHEBI:15378"/>
        <dbReference type="ChEBI" id="CHEBI:36647"/>
        <dbReference type="ChEBI" id="CHEBI:57540"/>
        <dbReference type="ChEBI" id="CHEBI:57945"/>
        <dbReference type="ChEBI" id="CHEBI:58420"/>
        <dbReference type="EC" id="1.3.1.58"/>
    </reaction>
</comment>
<dbReference type="PANTHER" id="PTHR42879">
    <property type="entry name" value="3-OXOACYL-(ACYL-CARRIER-PROTEIN) REDUCTASE"/>
    <property type="match status" value="1"/>
</dbReference>
<dbReference type="InterPro" id="IPR050259">
    <property type="entry name" value="SDR"/>
</dbReference>
<comment type="pathway">
    <text evidence="5">Aromatic compound metabolism; p-cumate degradation; acetaldehyde and pyruvate from p-cumate: step 2/7.</text>
</comment>
<sequence>MEQANKSLTGKTALITGSGQNIGKAIATRFAQAGANVVVNGSRSRDKVDAVVAEIERMGGQALPYMCDVSDPDAVAAMVDAANERFGGVDIAVSNVGRRLHQPFLDVSVEDWRKVLDTNLSSVFYLNRLVLPHMQKQGWGRLIHVSGYDGFTGHILNRAHNIACKAGMHGFTKALAREFGPSGITVNTVVPGAINTERDWSQYPNTDIEKKKKEIPVRRWGEVEDIAEGCFYLCSEGGGFVNGQALHLNGGEFMF</sequence>
<accession>A0A558B3M0</accession>
<gene>
    <name evidence="8" type="ORF">FHK81_15600</name>
</gene>
<dbReference type="PRINTS" id="PR00081">
    <property type="entry name" value="GDHRDH"/>
</dbReference>
<evidence type="ECO:0000313" key="9">
    <source>
        <dbReference type="Proteomes" id="UP000319142"/>
    </source>
</evidence>
<organism evidence="8 9">
    <name type="scientific">Marinobacter vinifirmus</name>
    <dbReference type="NCBI Taxonomy" id="355591"/>
    <lineage>
        <taxon>Bacteria</taxon>
        <taxon>Pseudomonadati</taxon>
        <taxon>Pseudomonadota</taxon>
        <taxon>Gammaproteobacteria</taxon>
        <taxon>Pseudomonadales</taxon>
        <taxon>Marinobacteraceae</taxon>
        <taxon>Marinobacter</taxon>
    </lineage>
</organism>
<dbReference type="Proteomes" id="UP000319142">
    <property type="component" value="Unassembled WGS sequence"/>
</dbReference>